<evidence type="ECO:0000313" key="7">
    <source>
        <dbReference type="Proteomes" id="UP000191110"/>
    </source>
</evidence>
<evidence type="ECO:0000259" key="5">
    <source>
        <dbReference type="SMART" id="SM00704"/>
    </source>
</evidence>
<organism evidence="6 7">
    <name type="scientific">Solemya pervernicosa gill symbiont</name>
    <dbReference type="NCBI Taxonomy" id="642797"/>
    <lineage>
        <taxon>Bacteria</taxon>
        <taxon>Pseudomonadati</taxon>
        <taxon>Pseudomonadota</taxon>
        <taxon>Gammaproteobacteria</taxon>
        <taxon>sulfur-oxidizing symbionts</taxon>
    </lineage>
</organism>
<evidence type="ECO:0000256" key="3">
    <source>
        <dbReference type="ARBA" id="ARBA00023004"/>
    </source>
</evidence>
<dbReference type="PANTHER" id="PTHR46491">
    <property type="entry name" value="CDGSH IRON SULFUR DOMAIN PROTEIN HOMOLOG"/>
    <property type="match status" value="1"/>
</dbReference>
<dbReference type="GO" id="GO:0046872">
    <property type="term" value="F:metal ion binding"/>
    <property type="evidence" value="ECO:0007669"/>
    <property type="project" value="UniProtKB-KW"/>
</dbReference>
<dbReference type="RefSeq" id="WP_078484406.1">
    <property type="nucleotide sequence ID" value="NZ_MPRL01000056.1"/>
</dbReference>
<keyword evidence="2" id="KW-0479">Metal-binding</keyword>
<dbReference type="GO" id="GO:0051537">
    <property type="term" value="F:2 iron, 2 sulfur cluster binding"/>
    <property type="evidence" value="ECO:0007669"/>
    <property type="project" value="UniProtKB-KW"/>
</dbReference>
<dbReference type="Proteomes" id="UP000191110">
    <property type="component" value="Unassembled WGS sequence"/>
</dbReference>
<keyword evidence="7" id="KW-1185">Reference proteome</keyword>
<protein>
    <recommendedName>
        <fullName evidence="5">Iron-binding zinc finger CDGSH type domain-containing protein</fullName>
    </recommendedName>
</protein>
<dbReference type="PANTHER" id="PTHR46491:SF3">
    <property type="entry name" value="CDGSH IRON-SULFUR DOMAIN-CONTAINING PROTEIN 3, MITOCHONDRIAL"/>
    <property type="match status" value="1"/>
</dbReference>
<accession>A0A1T2L2K3</accession>
<name>A0A1T2L2K3_9GAMM</name>
<sequence length="218" mass="23468">MSESVKFKFPGTQIDVEWDSRLCIHMGECGQAEGELFEGGREPWCKPDLVDLDNVVDVIERCPSGALTYETKDGSTTETVADENTLLVSYNGPYFLKGDLDIEGAGDDMPGVRYRAALCRCGKSKNKPFCDNQHENISFHDFGAVGEQGTALEITSGKLSVKALPNGPLLIDGNLSILSSSGRSAWSGTNAALCRCGASKNKPFCDGSHKTVNFDSSN</sequence>
<comment type="caution">
    <text evidence="6">The sequence shown here is derived from an EMBL/GenBank/DDBJ whole genome shotgun (WGS) entry which is preliminary data.</text>
</comment>
<dbReference type="Pfam" id="PF06902">
    <property type="entry name" value="Fer4_19"/>
    <property type="match status" value="1"/>
</dbReference>
<proteinExistence type="predicted"/>
<evidence type="ECO:0000256" key="1">
    <source>
        <dbReference type="ARBA" id="ARBA00022714"/>
    </source>
</evidence>
<dbReference type="OrthoDB" id="9795032at2"/>
<keyword evidence="1" id="KW-0001">2Fe-2S</keyword>
<dbReference type="AlphaFoldDB" id="A0A1T2L2K3"/>
<feature type="domain" description="Iron-binding zinc finger CDGSH type" evidence="5">
    <location>
        <begin position="91"/>
        <end position="140"/>
    </location>
</feature>
<dbReference type="InterPro" id="IPR018967">
    <property type="entry name" value="FeS-contain_CDGSH-typ"/>
</dbReference>
<gene>
    <name evidence="6" type="ORF">BOW53_12435</name>
</gene>
<keyword evidence="4" id="KW-0411">Iron-sulfur</keyword>
<dbReference type="GO" id="GO:0005737">
    <property type="term" value="C:cytoplasm"/>
    <property type="evidence" value="ECO:0007669"/>
    <property type="project" value="UniProtKB-ARBA"/>
</dbReference>
<dbReference type="Pfam" id="PF09360">
    <property type="entry name" value="zf-CDGSH"/>
    <property type="match status" value="2"/>
</dbReference>
<evidence type="ECO:0000313" key="6">
    <source>
        <dbReference type="EMBL" id="OOZ39260.1"/>
    </source>
</evidence>
<evidence type="ECO:0000256" key="2">
    <source>
        <dbReference type="ARBA" id="ARBA00022723"/>
    </source>
</evidence>
<reference evidence="6 7" key="1">
    <citation type="submission" date="2016-11" db="EMBL/GenBank/DDBJ databases">
        <title>Mixed transmission modes and dynamic genome evolution in an obligate animal-bacterial symbiosis.</title>
        <authorList>
            <person name="Russell S.L."/>
            <person name="Corbett-Detig R.B."/>
            <person name="Cavanaugh C.M."/>
        </authorList>
    </citation>
    <scope>NUCLEOTIDE SEQUENCE [LARGE SCALE GENOMIC DNA]</scope>
    <source>
        <strain evidence="6">Sveles-Q1</strain>
    </source>
</reference>
<dbReference type="InterPro" id="IPR052950">
    <property type="entry name" value="CISD"/>
</dbReference>
<dbReference type="InterPro" id="IPR042216">
    <property type="entry name" value="MitoNEET_CISD"/>
</dbReference>
<dbReference type="Gene3D" id="3.40.5.90">
    <property type="entry name" value="CDGSH iron-sulfur domain, mitoNEET-type"/>
    <property type="match status" value="2"/>
</dbReference>
<feature type="domain" description="Iron-binding zinc finger CDGSH type" evidence="5">
    <location>
        <begin position="166"/>
        <end position="215"/>
    </location>
</feature>
<dbReference type="InterPro" id="IPR010693">
    <property type="entry name" value="Divergent_4Fe-4S_mono-cluster"/>
</dbReference>
<dbReference type="EMBL" id="MPRL01000056">
    <property type="protein sequence ID" value="OOZ39260.1"/>
    <property type="molecule type" value="Genomic_DNA"/>
</dbReference>
<keyword evidence="3" id="KW-0408">Iron</keyword>
<dbReference type="SMART" id="SM00704">
    <property type="entry name" value="ZnF_CDGSH"/>
    <property type="match status" value="2"/>
</dbReference>
<evidence type="ECO:0000256" key="4">
    <source>
        <dbReference type="ARBA" id="ARBA00023014"/>
    </source>
</evidence>